<dbReference type="RefSeq" id="WP_277564400.1">
    <property type="nucleotide sequence ID" value="NZ_JAPDHZ010000002.1"/>
</dbReference>
<reference evidence="2 3" key="1">
    <citation type="submission" date="2022-10" db="EMBL/GenBank/DDBJ databases">
        <title>Comparative genomic analysis of Cohnella hashimotonis sp. nov., isolated from the International Space Station.</title>
        <authorList>
            <person name="Simpson A."/>
            <person name="Venkateswaran K."/>
        </authorList>
    </citation>
    <scope>NUCLEOTIDE SEQUENCE [LARGE SCALE GENOMIC DNA]</scope>
    <source>
        <strain evidence="2 3">DSM 18997</strain>
    </source>
</reference>
<dbReference type="AlphaFoldDB" id="A0A9X4QLZ4"/>
<proteinExistence type="predicted"/>
<evidence type="ECO:0000313" key="3">
    <source>
        <dbReference type="Proteomes" id="UP001153387"/>
    </source>
</evidence>
<protein>
    <submittedName>
        <fullName evidence="2">Uncharacterized protein</fullName>
    </submittedName>
</protein>
<feature type="region of interest" description="Disordered" evidence="1">
    <location>
        <begin position="11"/>
        <end position="68"/>
    </location>
</feature>
<gene>
    <name evidence="2" type="ORF">OMP38_06730</name>
</gene>
<sequence length="94" mass="10600">MERITVHALRRTSRAKPGRGTHSLRRKSVAARRKPGLKKRAAAVGKRRIGRVRSHRQRTTNPSASFNQAYNEGYNAGFAKGFEDGHQLAYDKQV</sequence>
<comment type="caution">
    <text evidence="2">The sequence shown here is derived from an EMBL/GenBank/DDBJ whole genome shotgun (WGS) entry which is preliminary data.</text>
</comment>
<evidence type="ECO:0000313" key="2">
    <source>
        <dbReference type="EMBL" id="MDG0790582.1"/>
    </source>
</evidence>
<evidence type="ECO:0000256" key="1">
    <source>
        <dbReference type="SAM" id="MobiDB-lite"/>
    </source>
</evidence>
<accession>A0A9X4QLZ4</accession>
<feature type="compositionally biased region" description="Polar residues" evidence="1">
    <location>
        <begin position="59"/>
        <end position="68"/>
    </location>
</feature>
<name>A0A9X4QLZ4_9BACL</name>
<organism evidence="2 3">
    <name type="scientific">Cohnella ginsengisoli</name>
    <dbReference type="NCBI Taxonomy" id="425004"/>
    <lineage>
        <taxon>Bacteria</taxon>
        <taxon>Bacillati</taxon>
        <taxon>Bacillota</taxon>
        <taxon>Bacilli</taxon>
        <taxon>Bacillales</taxon>
        <taxon>Paenibacillaceae</taxon>
        <taxon>Cohnella</taxon>
    </lineage>
</organism>
<feature type="compositionally biased region" description="Basic residues" evidence="1">
    <location>
        <begin position="11"/>
        <end position="58"/>
    </location>
</feature>
<dbReference type="EMBL" id="JAPDHZ010000002">
    <property type="protein sequence ID" value="MDG0790582.1"/>
    <property type="molecule type" value="Genomic_DNA"/>
</dbReference>
<dbReference type="Proteomes" id="UP001153387">
    <property type="component" value="Unassembled WGS sequence"/>
</dbReference>
<keyword evidence="3" id="KW-1185">Reference proteome</keyword>